<sequence length="31" mass="3303">MSTDQLFLGIDSGTQGTKAIVFSTTQKKVIS</sequence>
<accession>A0A382IZ72</accession>
<organism evidence="1">
    <name type="scientific">marine metagenome</name>
    <dbReference type="NCBI Taxonomy" id="408172"/>
    <lineage>
        <taxon>unclassified sequences</taxon>
        <taxon>metagenomes</taxon>
        <taxon>ecological metagenomes</taxon>
    </lineage>
</organism>
<evidence type="ECO:0000313" key="1">
    <source>
        <dbReference type="EMBL" id="SVC04447.1"/>
    </source>
</evidence>
<dbReference type="AlphaFoldDB" id="A0A382IZ72"/>
<name>A0A382IZ72_9ZZZZ</name>
<feature type="non-terminal residue" evidence="1">
    <location>
        <position position="31"/>
    </location>
</feature>
<evidence type="ECO:0008006" key="2">
    <source>
        <dbReference type="Google" id="ProtNLM"/>
    </source>
</evidence>
<gene>
    <name evidence="1" type="ORF">METZ01_LOCUS257301</name>
</gene>
<dbReference type="Gene3D" id="3.30.420.40">
    <property type="match status" value="1"/>
</dbReference>
<reference evidence="1" key="1">
    <citation type="submission" date="2018-05" db="EMBL/GenBank/DDBJ databases">
        <authorList>
            <person name="Lanie J.A."/>
            <person name="Ng W.-L."/>
            <person name="Kazmierczak K.M."/>
            <person name="Andrzejewski T.M."/>
            <person name="Davidsen T.M."/>
            <person name="Wayne K.J."/>
            <person name="Tettelin H."/>
            <person name="Glass J.I."/>
            <person name="Rusch D."/>
            <person name="Podicherti R."/>
            <person name="Tsui H.-C.T."/>
            <person name="Winkler M.E."/>
        </authorList>
    </citation>
    <scope>NUCLEOTIDE SEQUENCE</scope>
</reference>
<dbReference type="EMBL" id="UINC01070359">
    <property type="protein sequence ID" value="SVC04447.1"/>
    <property type="molecule type" value="Genomic_DNA"/>
</dbReference>
<proteinExistence type="predicted"/>
<protein>
    <recommendedName>
        <fullName evidence="2">Carbohydrate kinase FGGY N-terminal domain-containing protein</fullName>
    </recommendedName>
</protein>